<sequence>MAKVTKPVTDVGKEVINGVGNVAKETISTGVNVGKDVISGVGNVAKETINTGVNVGKAVKDNVKEAKNSIKK</sequence>
<name>A0A0B3VGW9_9FIRM</name>
<proteinExistence type="predicted"/>
<comment type="caution">
    <text evidence="1">The sequence shown here is derived from an EMBL/GenBank/DDBJ whole genome shotgun (WGS) entry which is preliminary data.</text>
</comment>
<accession>A0A0B3VGW9</accession>
<protein>
    <submittedName>
        <fullName evidence="1">Uncharacterized protein</fullName>
    </submittedName>
</protein>
<evidence type="ECO:0000313" key="2">
    <source>
        <dbReference type="Proteomes" id="UP000031189"/>
    </source>
</evidence>
<keyword evidence="2" id="KW-1185">Reference proteome</keyword>
<dbReference type="Proteomes" id="UP000031189">
    <property type="component" value="Unassembled WGS sequence"/>
</dbReference>
<dbReference type="AlphaFoldDB" id="A0A0B3VGW9"/>
<dbReference type="RefSeq" id="WP_039680873.1">
    <property type="nucleotide sequence ID" value="NZ_JAWGXO010000003.1"/>
</dbReference>
<dbReference type="OrthoDB" id="1755739at2"/>
<evidence type="ECO:0000313" key="1">
    <source>
        <dbReference type="EMBL" id="KHS56061.1"/>
    </source>
</evidence>
<organism evidence="1 2">
    <name type="scientific">Terrisporobacter othiniensis</name>
    <dbReference type="NCBI Taxonomy" id="1577792"/>
    <lineage>
        <taxon>Bacteria</taxon>
        <taxon>Bacillati</taxon>
        <taxon>Bacillota</taxon>
        <taxon>Clostridia</taxon>
        <taxon>Peptostreptococcales</taxon>
        <taxon>Peptostreptococcaceae</taxon>
        <taxon>Terrisporobacter</taxon>
    </lineage>
</organism>
<dbReference type="EMBL" id="JWHR01000123">
    <property type="protein sequence ID" value="KHS56061.1"/>
    <property type="molecule type" value="Genomic_DNA"/>
</dbReference>
<reference evidence="1 2" key="1">
    <citation type="submission" date="2014-12" db="EMBL/GenBank/DDBJ databases">
        <title>Draft genome sequence of Terrisporobacter sp. 08-306576, isolated from the blood culture of a bacteremia patient.</title>
        <authorList>
            <person name="Lund L.C."/>
            <person name="Sydenham T.V."/>
            <person name="Hogh S.V."/>
            <person name="Skov M.N."/>
            <person name="Kemp M."/>
            <person name="Justesen U.S."/>
        </authorList>
    </citation>
    <scope>NUCLEOTIDE SEQUENCE [LARGE SCALE GENOMIC DNA]</scope>
    <source>
        <strain evidence="1 2">08-306576</strain>
    </source>
</reference>
<gene>
    <name evidence="1" type="ORF">QX51_15835</name>
</gene>